<dbReference type="GO" id="GO:0005506">
    <property type="term" value="F:iron ion binding"/>
    <property type="evidence" value="ECO:0007669"/>
    <property type="project" value="InterPro"/>
</dbReference>
<dbReference type="SUPFAM" id="SSF48264">
    <property type="entry name" value="Cytochrome P450"/>
    <property type="match status" value="1"/>
</dbReference>
<dbReference type="Proteomes" id="UP001367676">
    <property type="component" value="Unassembled WGS sequence"/>
</dbReference>
<evidence type="ECO:0008006" key="5">
    <source>
        <dbReference type="Google" id="ProtNLM"/>
    </source>
</evidence>
<keyword evidence="4" id="KW-1185">Reference proteome</keyword>
<sequence length="136" mass="15516">MVRRSDHRNQYMQQPQQLRGLLRMATAAHVLHRRPHFTYQSIGIECALDDAAAAVPGHGTTATSIAWTKFLVGQHLEEQKTIFDELNAIFGKSNRLPDQNDLAEIEYFECVIKESHAFVSTCCTHIQMSSERCENR</sequence>
<evidence type="ECO:0000256" key="1">
    <source>
        <dbReference type="ARBA" id="ARBA00010617"/>
    </source>
</evidence>
<dbReference type="AlphaFoldDB" id="A0AAN9T9M6"/>
<evidence type="ECO:0000256" key="2">
    <source>
        <dbReference type="ARBA" id="ARBA00023033"/>
    </source>
</evidence>
<dbReference type="Pfam" id="PF00067">
    <property type="entry name" value="p450"/>
    <property type="match status" value="1"/>
</dbReference>
<keyword evidence="2" id="KW-0503">Monooxygenase</keyword>
<evidence type="ECO:0000313" key="4">
    <source>
        <dbReference type="Proteomes" id="UP001367676"/>
    </source>
</evidence>
<protein>
    <recommendedName>
        <fullName evidence="5">Cytochrome P450</fullName>
    </recommendedName>
</protein>
<gene>
    <name evidence="3" type="ORF">V9T40_000501</name>
</gene>
<dbReference type="GO" id="GO:0020037">
    <property type="term" value="F:heme binding"/>
    <property type="evidence" value="ECO:0007669"/>
    <property type="project" value="InterPro"/>
</dbReference>
<dbReference type="GO" id="GO:0016705">
    <property type="term" value="F:oxidoreductase activity, acting on paired donors, with incorporation or reduction of molecular oxygen"/>
    <property type="evidence" value="ECO:0007669"/>
    <property type="project" value="InterPro"/>
</dbReference>
<evidence type="ECO:0000313" key="3">
    <source>
        <dbReference type="EMBL" id="KAK7579872.1"/>
    </source>
</evidence>
<dbReference type="InterPro" id="IPR036396">
    <property type="entry name" value="Cyt_P450_sf"/>
</dbReference>
<name>A0AAN9T9M6_9HEMI</name>
<dbReference type="InterPro" id="IPR001128">
    <property type="entry name" value="Cyt_P450"/>
</dbReference>
<reference evidence="3 4" key="1">
    <citation type="submission" date="2024-03" db="EMBL/GenBank/DDBJ databases">
        <title>Adaptation during the transition from Ophiocordyceps entomopathogen to insect associate is accompanied by gene loss and intensified selection.</title>
        <authorList>
            <person name="Ward C.M."/>
            <person name="Onetto C.A."/>
            <person name="Borneman A.R."/>
        </authorList>
    </citation>
    <scope>NUCLEOTIDE SEQUENCE [LARGE SCALE GENOMIC DNA]</scope>
    <source>
        <strain evidence="3">AWRI1</strain>
        <tissue evidence="3">Single Adult Female</tissue>
    </source>
</reference>
<keyword evidence="2" id="KW-0560">Oxidoreductase</keyword>
<dbReference type="GO" id="GO:0004497">
    <property type="term" value="F:monooxygenase activity"/>
    <property type="evidence" value="ECO:0007669"/>
    <property type="project" value="UniProtKB-KW"/>
</dbReference>
<comment type="caution">
    <text evidence="3">The sequence shown here is derived from an EMBL/GenBank/DDBJ whole genome shotgun (WGS) entry which is preliminary data.</text>
</comment>
<dbReference type="EMBL" id="JBBCAQ010000034">
    <property type="protein sequence ID" value="KAK7579872.1"/>
    <property type="molecule type" value="Genomic_DNA"/>
</dbReference>
<comment type="similarity">
    <text evidence="1">Belongs to the cytochrome P450 family.</text>
</comment>
<organism evidence="3 4">
    <name type="scientific">Parthenolecanium corni</name>
    <dbReference type="NCBI Taxonomy" id="536013"/>
    <lineage>
        <taxon>Eukaryota</taxon>
        <taxon>Metazoa</taxon>
        <taxon>Ecdysozoa</taxon>
        <taxon>Arthropoda</taxon>
        <taxon>Hexapoda</taxon>
        <taxon>Insecta</taxon>
        <taxon>Pterygota</taxon>
        <taxon>Neoptera</taxon>
        <taxon>Paraneoptera</taxon>
        <taxon>Hemiptera</taxon>
        <taxon>Sternorrhyncha</taxon>
        <taxon>Coccoidea</taxon>
        <taxon>Coccidae</taxon>
        <taxon>Parthenolecanium</taxon>
    </lineage>
</organism>
<proteinExistence type="inferred from homology"/>
<dbReference type="Gene3D" id="1.10.630.10">
    <property type="entry name" value="Cytochrome P450"/>
    <property type="match status" value="1"/>
</dbReference>
<accession>A0AAN9T9M6</accession>